<feature type="region of interest" description="Disordered" evidence="1">
    <location>
        <begin position="1"/>
        <end position="20"/>
    </location>
</feature>
<evidence type="ECO:0000313" key="2">
    <source>
        <dbReference type="EMBL" id="MBP0445013.1"/>
    </source>
</evidence>
<dbReference type="EMBL" id="JAGIZB010000007">
    <property type="protein sequence ID" value="MBP0445013.1"/>
    <property type="molecule type" value="Genomic_DNA"/>
</dbReference>
<proteinExistence type="predicted"/>
<feature type="compositionally biased region" description="Basic and acidic residues" evidence="1">
    <location>
        <begin position="113"/>
        <end position="124"/>
    </location>
</feature>
<evidence type="ECO:0000256" key="1">
    <source>
        <dbReference type="SAM" id="MobiDB-lite"/>
    </source>
</evidence>
<dbReference type="Proteomes" id="UP000681594">
    <property type="component" value="Unassembled WGS sequence"/>
</dbReference>
<accession>A0ABS4AER4</accession>
<sequence length="169" mass="17433">MATFAELTKSGPTPNDTDPLFSRLVGISASTPAVMNRRAAHAMGLCPKPKTAAEGLLLYKPKTADASRKARAAATPPTPVKSPAKSHRATPSAPQPAGSCFGHLNGGAIDAPPRMRQEVKREPAAKGTGLPDTIAAMQRIQGTGPVRDLANSSDPADRAAALILGPGRR</sequence>
<feature type="region of interest" description="Disordered" evidence="1">
    <location>
        <begin position="64"/>
        <end position="132"/>
    </location>
</feature>
<gene>
    <name evidence="2" type="ORF">J8J14_09495</name>
</gene>
<keyword evidence="3" id="KW-1185">Reference proteome</keyword>
<dbReference type="RefSeq" id="WP_209379255.1">
    <property type="nucleotide sequence ID" value="NZ_JAGIZB010000007.1"/>
</dbReference>
<organism evidence="2 3">
    <name type="scientific">Pararoseomonas baculiformis</name>
    <dbReference type="NCBI Taxonomy" id="2820812"/>
    <lineage>
        <taxon>Bacteria</taxon>
        <taxon>Pseudomonadati</taxon>
        <taxon>Pseudomonadota</taxon>
        <taxon>Alphaproteobacteria</taxon>
        <taxon>Acetobacterales</taxon>
        <taxon>Acetobacteraceae</taxon>
        <taxon>Pararoseomonas</taxon>
    </lineage>
</organism>
<comment type="caution">
    <text evidence="2">The sequence shown here is derived from an EMBL/GenBank/DDBJ whole genome shotgun (WGS) entry which is preliminary data.</text>
</comment>
<protein>
    <submittedName>
        <fullName evidence="2">Uncharacterized protein</fullName>
    </submittedName>
</protein>
<reference evidence="2 3" key="1">
    <citation type="submission" date="2021-03" db="EMBL/GenBank/DDBJ databases">
        <authorList>
            <person name="So Y."/>
        </authorList>
    </citation>
    <scope>NUCLEOTIDE SEQUENCE [LARGE SCALE GENOMIC DNA]</scope>
    <source>
        <strain evidence="2 3">SSH11</strain>
    </source>
</reference>
<evidence type="ECO:0000313" key="3">
    <source>
        <dbReference type="Proteomes" id="UP000681594"/>
    </source>
</evidence>
<feature type="region of interest" description="Disordered" evidence="1">
    <location>
        <begin position="144"/>
        <end position="169"/>
    </location>
</feature>
<name>A0ABS4AER4_9PROT</name>